<accession>A0AAV5TVI9</accession>
<reference evidence="2" key="1">
    <citation type="submission" date="2023-10" db="EMBL/GenBank/DDBJ databases">
        <title>Genome assembly of Pristionchus species.</title>
        <authorList>
            <person name="Yoshida K."/>
            <person name="Sommer R.J."/>
        </authorList>
    </citation>
    <scope>NUCLEOTIDE SEQUENCE</scope>
    <source>
        <strain evidence="2">RS0144</strain>
    </source>
</reference>
<protein>
    <submittedName>
        <fullName evidence="2">Uncharacterized protein</fullName>
    </submittedName>
</protein>
<feature type="compositionally biased region" description="Basic and acidic residues" evidence="1">
    <location>
        <begin position="15"/>
        <end position="26"/>
    </location>
</feature>
<sequence length="124" mass="14051">SSFPFSRSSMGRDNGSLRRGTEHSSTDDSSSCGNRFGLCPRLPIAKNNLFILWTTIQRASVRIPYFFICFVNISTPKNPKRPRGNSEKPRGKCGFFPNIQNESNYRCDNPDYRRSSSLLVGFMS</sequence>
<evidence type="ECO:0000313" key="3">
    <source>
        <dbReference type="Proteomes" id="UP001432027"/>
    </source>
</evidence>
<feature type="region of interest" description="Disordered" evidence="1">
    <location>
        <begin position="74"/>
        <end position="95"/>
    </location>
</feature>
<evidence type="ECO:0000313" key="2">
    <source>
        <dbReference type="EMBL" id="GMS98540.1"/>
    </source>
</evidence>
<evidence type="ECO:0000256" key="1">
    <source>
        <dbReference type="SAM" id="MobiDB-lite"/>
    </source>
</evidence>
<proteinExistence type="predicted"/>
<feature type="region of interest" description="Disordered" evidence="1">
    <location>
        <begin position="1"/>
        <end position="34"/>
    </location>
</feature>
<keyword evidence="3" id="KW-1185">Reference proteome</keyword>
<organism evidence="2 3">
    <name type="scientific">Pristionchus entomophagus</name>
    <dbReference type="NCBI Taxonomy" id="358040"/>
    <lineage>
        <taxon>Eukaryota</taxon>
        <taxon>Metazoa</taxon>
        <taxon>Ecdysozoa</taxon>
        <taxon>Nematoda</taxon>
        <taxon>Chromadorea</taxon>
        <taxon>Rhabditida</taxon>
        <taxon>Rhabditina</taxon>
        <taxon>Diplogasteromorpha</taxon>
        <taxon>Diplogasteroidea</taxon>
        <taxon>Neodiplogasteridae</taxon>
        <taxon>Pristionchus</taxon>
    </lineage>
</organism>
<name>A0AAV5TVI9_9BILA</name>
<dbReference type="EMBL" id="BTSX01000005">
    <property type="protein sequence ID" value="GMS98540.1"/>
    <property type="molecule type" value="Genomic_DNA"/>
</dbReference>
<gene>
    <name evidence="2" type="ORF">PENTCL1PPCAC_20715</name>
</gene>
<dbReference type="AlphaFoldDB" id="A0AAV5TVI9"/>
<comment type="caution">
    <text evidence="2">The sequence shown here is derived from an EMBL/GenBank/DDBJ whole genome shotgun (WGS) entry which is preliminary data.</text>
</comment>
<feature type="non-terminal residue" evidence="2">
    <location>
        <position position="124"/>
    </location>
</feature>
<dbReference type="Proteomes" id="UP001432027">
    <property type="component" value="Unassembled WGS sequence"/>
</dbReference>
<feature type="compositionally biased region" description="Polar residues" evidence="1">
    <location>
        <begin position="1"/>
        <end position="11"/>
    </location>
</feature>
<feature type="non-terminal residue" evidence="2">
    <location>
        <position position="1"/>
    </location>
</feature>